<reference evidence="2" key="1">
    <citation type="submission" date="2021-04" db="EMBL/GenBank/DDBJ databases">
        <authorList>
            <person name="Tunstrom K."/>
        </authorList>
    </citation>
    <scope>NUCLEOTIDE SEQUENCE</scope>
</reference>
<dbReference type="Proteomes" id="UP000691718">
    <property type="component" value="Unassembled WGS sequence"/>
</dbReference>
<evidence type="ECO:0000313" key="2">
    <source>
        <dbReference type="EMBL" id="CAG5000637.1"/>
    </source>
</evidence>
<keyword evidence="3" id="KW-1185">Reference proteome</keyword>
<sequence length="160" mass="18574">MEIDAYIDLDISQEDLRNIDLLEASIFSEIPERICEEESDNDDPIPSKKRKRIFIASDSDSDDDPDETLNSRICELQDNARQSWSTPKGHQPSVIAFTEPTGTKQPYAKQLQLENIIAWLFRIRFLKKLPCKRICSQYKRDQALNHHRGHVHGNQQPQTK</sequence>
<protein>
    <submittedName>
        <fullName evidence="2">(apollo) hypothetical protein</fullName>
    </submittedName>
</protein>
<accession>A0A8S3X5U5</accession>
<gene>
    <name evidence="2" type="ORF">PAPOLLO_LOCUS13761</name>
</gene>
<organism evidence="2 3">
    <name type="scientific">Parnassius apollo</name>
    <name type="common">Apollo butterfly</name>
    <name type="synonym">Papilio apollo</name>
    <dbReference type="NCBI Taxonomy" id="110799"/>
    <lineage>
        <taxon>Eukaryota</taxon>
        <taxon>Metazoa</taxon>
        <taxon>Ecdysozoa</taxon>
        <taxon>Arthropoda</taxon>
        <taxon>Hexapoda</taxon>
        <taxon>Insecta</taxon>
        <taxon>Pterygota</taxon>
        <taxon>Neoptera</taxon>
        <taxon>Endopterygota</taxon>
        <taxon>Lepidoptera</taxon>
        <taxon>Glossata</taxon>
        <taxon>Ditrysia</taxon>
        <taxon>Papilionoidea</taxon>
        <taxon>Papilionidae</taxon>
        <taxon>Parnassiinae</taxon>
        <taxon>Parnassini</taxon>
        <taxon>Parnassius</taxon>
        <taxon>Parnassius</taxon>
    </lineage>
</organism>
<evidence type="ECO:0000313" key="3">
    <source>
        <dbReference type="Proteomes" id="UP000691718"/>
    </source>
</evidence>
<dbReference type="AlphaFoldDB" id="A0A8S3X5U5"/>
<dbReference type="EMBL" id="CAJQZP010000945">
    <property type="protein sequence ID" value="CAG5000637.1"/>
    <property type="molecule type" value="Genomic_DNA"/>
</dbReference>
<feature type="region of interest" description="Disordered" evidence="1">
    <location>
        <begin position="35"/>
        <end position="69"/>
    </location>
</feature>
<comment type="caution">
    <text evidence="2">The sequence shown here is derived from an EMBL/GenBank/DDBJ whole genome shotgun (WGS) entry which is preliminary data.</text>
</comment>
<evidence type="ECO:0000256" key="1">
    <source>
        <dbReference type="SAM" id="MobiDB-lite"/>
    </source>
</evidence>
<dbReference type="OrthoDB" id="5876240at2759"/>
<name>A0A8S3X5U5_PARAO</name>
<proteinExistence type="predicted"/>